<evidence type="ECO:0000313" key="2">
    <source>
        <dbReference type="Proteomes" id="UP000518752"/>
    </source>
</evidence>
<organism evidence="1 2">
    <name type="scientific">Collybiopsis confluens</name>
    <dbReference type="NCBI Taxonomy" id="2823264"/>
    <lineage>
        <taxon>Eukaryota</taxon>
        <taxon>Fungi</taxon>
        <taxon>Dikarya</taxon>
        <taxon>Basidiomycota</taxon>
        <taxon>Agaricomycotina</taxon>
        <taxon>Agaricomycetes</taxon>
        <taxon>Agaricomycetidae</taxon>
        <taxon>Agaricales</taxon>
        <taxon>Marasmiineae</taxon>
        <taxon>Omphalotaceae</taxon>
        <taxon>Collybiopsis</taxon>
    </lineage>
</organism>
<dbReference type="EMBL" id="JAACJN010000009">
    <property type="protein sequence ID" value="KAF5391569.1"/>
    <property type="molecule type" value="Genomic_DNA"/>
</dbReference>
<reference evidence="1 2" key="1">
    <citation type="journal article" date="2020" name="ISME J.">
        <title>Uncovering the hidden diversity of litter-decomposition mechanisms in mushroom-forming fungi.</title>
        <authorList>
            <person name="Floudas D."/>
            <person name="Bentzer J."/>
            <person name="Ahren D."/>
            <person name="Johansson T."/>
            <person name="Persson P."/>
            <person name="Tunlid A."/>
        </authorList>
    </citation>
    <scope>NUCLEOTIDE SEQUENCE [LARGE SCALE GENOMIC DNA]</scope>
    <source>
        <strain evidence="1 2">CBS 406.79</strain>
    </source>
</reference>
<evidence type="ECO:0008006" key="3">
    <source>
        <dbReference type="Google" id="ProtNLM"/>
    </source>
</evidence>
<dbReference type="OrthoDB" id="3893071at2759"/>
<protein>
    <recommendedName>
        <fullName evidence="3">BTB domain-containing protein</fullName>
    </recommendedName>
</protein>
<comment type="caution">
    <text evidence="1">The sequence shown here is derived from an EMBL/GenBank/DDBJ whole genome shotgun (WGS) entry which is preliminary data.</text>
</comment>
<dbReference type="Gene3D" id="3.30.710.10">
    <property type="entry name" value="Potassium Channel Kv1.1, Chain A"/>
    <property type="match status" value="1"/>
</dbReference>
<evidence type="ECO:0000313" key="1">
    <source>
        <dbReference type="EMBL" id="KAF5391569.1"/>
    </source>
</evidence>
<gene>
    <name evidence="1" type="ORF">D9757_002383</name>
</gene>
<accession>A0A8H5MF54</accession>
<sequence length="324" mass="36941">MEMLKSSASPTSQTLNSSRIVAELWFSDGTIIVENGESMFKLYSGLLARKSSVFRDMLTFPQPDGDGGVQTVRLYDSTEALTAFFKAIFDPEFFEPPPSKTDLDTIGNILRLSTKYNTQYLRKRALLHIETTYPSLLTAWNRRDADRTIPAIVYSPFAVLPLVREFELSWALPAVLYCLCSHSVSQILDGVYWCEQPISINAEDQKRILVGRAELVHLQNNLSLACLRQPSYPDCISSSECTERRRKWLNVVSGWDIADPLDCLIENMDNALKMDLCLGCFTQLKSNYYEEAQMEIWDQLPRIFGLSPWADLLALKEEAMSFEW</sequence>
<keyword evidence="2" id="KW-1185">Reference proteome</keyword>
<dbReference type="InterPro" id="IPR011333">
    <property type="entry name" value="SKP1/BTB/POZ_sf"/>
</dbReference>
<dbReference type="Proteomes" id="UP000518752">
    <property type="component" value="Unassembled WGS sequence"/>
</dbReference>
<dbReference type="AlphaFoldDB" id="A0A8H5MF54"/>
<name>A0A8H5MF54_9AGAR</name>
<proteinExistence type="predicted"/>